<dbReference type="Proteomes" id="UP000297149">
    <property type="component" value="Chromosome"/>
</dbReference>
<organism evidence="2 3">
    <name type="scientific">Duncaniella dubosii</name>
    <dbReference type="NCBI Taxonomy" id="2518971"/>
    <lineage>
        <taxon>Bacteria</taxon>
        <taxon>Pseudomonadati</taxon>
        <taxon>Bacteroidota</taxon>
        <taxon>Bacteroidia</taxon>
        <taxon>Bacteroidales</taxon>
        <taxon>Muribaculaceae</taxon>
        <taxon>Duncaniella</taxon>
    </lineage>
</organism>
<evidence type="ECO:0000256" key="1">
    <source>
        <dbReference type="SAM" id="SignalP"/>
    </source>
</evidence>
<dbReference type="NCBIfam" id="TIGR01200">
    <property type="entry name" value="GLPGLI"/>
    <property type="match status" value="1"/>
</dbReference>
<dbReference type="PROSITE" id="PS51257">
    <property type="entry name" value="PROKAR_LIPOPROTEIN"/>
    <property type="match status" value="1"/>
</dbReference>
<reference evidence="3" key="1">
    <citation type="submission" date="2019-02" db="EMBL/GenBank/DDBJ databases">
        <title>Isolation and identification of novel species under the genus Muribaculum.</title>
        <authorList>
            <person name="Miyake S."/>
            <person name="Ding Y."/>
            <person name="Low A."/>
            <person name="Soh M."/>
            <person name="Seedorf H."/>
        </authorList>
    </citation>
    <scope>NUCLEOTIDE SEQUENCE [LARGE SCALE GENOMIC DNA]</scope>
    <source>
        <strain evidence="3">H5</strain>
    </source>
</reference>
<feature type="chain" id="PRO_5020576700" evidence="1">
    <location>
        <begin position="25"/>
        <end position="294"/>
    </location>
</feature>
<keyword evidence="1" id="KW-0732">Signal</keyword>
<sequence>MRMIKKTLLALASLMMLSCVYVSAQVTVTYAMDTPTFTLAHEDTDKAQALDSCYLTITYRFKYKATEKDDSLSQEDLMDLQLGRKYNAFFSRNLRDLDIRNTKELKTTMQFQTVPENYVGFDLLVNHADSTTIVTHRVPYTSQVIEYTENTPAPVWTYVLEDTATVMGYHCHAAKCTYGGREWKVYYTNDIPLPYGPWKLNGVKGLVLKAEDSEHNFVFEAEGLTQKTQPIIRYDWNRKTMNKEDWKRFEREMYQNAGAFVRNTGARIIIMDNSEQGFHRLNEDWSQFYNPLEK</sequence>
<dbReference type="InterPro" id="IPR005901">
    <property type="entry name" value="GLPGLI"/>
</dbReference>
<gene>
    <name evidence="2" type="ORF">E7747_14920</name>
</gene>
<protein>
    <submittedName>
        <fullName evidence="2">GLPGLI family protein</fullName>
    </submittedName>
</protein>
<name>A0A4P7W5V4_9BACT</name>
<proteinExistence type="predicted"/>
<dbReference type="RefSeq" id="WP_123486668.1">
    <property type="nucleotide sequence ID" value="NZ_CP039396.1"/>
</dbReference>
<accession>A0A4P7W5V4</accession>
<feature type="signal peptide" evidence="1">
    <location>
        <begin position="1"/>
        <end position="24"/>
    </location>
</feature>
<evidence type="ECO:0000313" key="3">
    <source>
        <dbReference type="Proteomes" id="UP000297149"/>
    </source>
</evidence>
<dbReference type="KEGG" id="ddb:E7747_14920"/>
<keyword evidence="3" id="KW-1185">Reference proteome</keyword>
<evidence type="ECO:0000313" key="2">
    <source>
        <dbReference type="EMBL" id="QCD43436.1"/>
    </source>
</evidence>
<dbReference type="AlphaFoldDB" id="A0A4P7W5V4"/>
<dbReference type="EMBL" id="CP039396">
    <property type="protein sequence ID" value="QCD43436.1"/>
    <property type="molecule type" value="Genomic_DNA"/>
</dbReference>